<proteinExistence type="predicted"/>
<protein>
    <submittedName>
        <fullName evidence="1">Uncharacterized protein</fullName>
    </submittedName>
</protein>
<organism evidence="1 2">
    <name type="scientific">Populus trichocarpa</name>
    <name type="common">Western balsam poplar</name>
    <name type="synonym">Populus balsamifera subsp. trichocarpa</name>
    <dbReference type="NCBI Taxonomy" id="3694"/>
    <lineage>
        <taxon>Eukaryota</taxon>
        <taxon>Viridiplantae</taxon>
        <taxon>Streptophyta</taxon>
        <taxon>Embryophyta</taxon>
        <taxon>Tracheophyta</taxon>
        <taxon>Spermatophyta</taxon>
        <taxon>Magnoliopsida</taxon>
        <taxon>eudicotyledons</taxon>
        <taxon>Gunneridae</taxon>
        <taxon>Pentapetalae</taxon>
        <taxon>rosids</taxon>
        <taxon>fabids</taxon>
        <taxon>Malpighiales</taxon>
        <taxon>Salicaceae</taxon>
        <taxon>Saliceae</taxon>
        <taxon>Populus</taxon>
    </lineage>
</organism>
<dbReference type="Proteomes" id="UP000006729">
    <property type="component" value="Chromosome 3"/>
</dbReference>
<name>A0ACC0TAP0_POPTR</name>
<sequence length="47" mass="5554">MLALRDERWVAEKRDQWNCIKHNTLITVSCCYMASCHWCVLIAVKVD</sequence>
<reference evidence="1 2" key="1">
    <citation type="journal article" date="2006" name="Science">
        <title>The genome of black cottonwood, Populus trichocarpa (Torr. &amp; Gray).</title>
        <authorList>
            <person name="Tuskan G.A."/>
            <person name="Difazio S."/>
            <person name="Jansson S."/>
            <person name="Bohlmann J."/>
            <person name="Grigoriev I."/>
            <person name="Hellsten U."/>
            <person name="Putnam N."/>
            <person name="Ralph S."/>
            <person name="Rombauts S."/>
            <person name="Salamov A."/>
            <person name="Schein J."/>
            <person name="Sterck L."/>
            <person name="Aerts A."/>
            <person name="Bhalerao R.R."/>
            <person name="Bhalerao R.P."/>
            <person name="Blaudez D."/>
            <person name="Boerjan W."/>
            <person name="Brun A."/>
            <person name="Brunner A."/>
            <person name="Busov V."/>
            <person name="Campbell M."/>
            <person name="Carlson J."/>
            <person name="Chalot M."/>
            <person name="Chapman J."/>
            <person name="Chen G.L."/>
            <person name="Cooper D."/>
            <person name="Coutinho P.M."/>
            <person name="Couturier J."/>
            <person name="Covert S."/>
            <person name="Cronk Q."/>
            <person name="Cunningham R."/>
            <person name="Davis J."/>
            <person name="Degroeve S."/>
            <person name="Dejardin A."/>
            <person name="Depamphilis C."/>
            <person name="Detter J."/>
            <person name="Dirks B."/>
            <person name="Dubchak I."/>
            <person name="Duplessis S."/>
            <person name="Ehlting J."/>
            <person name="Ellis B."/>
            <person name="Gendler K."/>
            <person name="Goodstein D."/>
            <person name="Gribskov M."/>
            <person name="Grimwood J."/>
            <person name="Groover A."/>
            <person name="Gunter L."/>
            <person name="Hamberger B."/>
            <person name="Heinze B."/>
            <person name="Helariutta Y."/>
            <person name="Henrissat B."/>
            <person name="Holligan D."/>
            <person name="Holt R."/>
            <person name="Huang W."/>
            <person name="Islam-Faridi N."/>
            <person name="Jones S."/>
            <person name="Jones-Rhoades M."/>
            <person name="Jorgensen R."/>
            <person name="Joshi C."/>
            <person name="Kangasjarvi J."/>
            <person name="Karlsson J."/>
            <person name="Kelleher C."/>
            <person name="Kirkpatrick R."/>
            <person name="Kirst M."/>
            <person name="Kohler A."/>
            <person name="Kalluri U."/>
            <person name="Larimer F."/>
            <person name="Leebens-Mack J."/>
            <person name="Leple J.C."/>
            <person name="Locascio P."/>
            <person name="Lou Y."/>
            <person name="Lucas S."/>
            <person name="Martin F."/>
            <person name="Montanini B."/>
            <person name="Napoli C."/>
            <person name="Nelson D.R."/>
            <person name="Nelson C."/>
            <person name="Nieminen K."/>
            <person name="Nilsson O."/>
            <person name="Pereda V."/>
            <person name="Peter G."/>
            <person name="Philippe R."/>
            <person name="Pilate G."/>
            <person name="Poliakov A."/>
            <person name="Razumovskaya J."/>
            <person name="Richardson P."/>
            <person name="Rinaldi C."/>
            <person name="Ritland K."/>
            <person name="Rouze P."/>
            <person name="Ryaboy D."/>
            <person name="Schmutz J."/>
            <person name="Schrader J."/>
            <person name="Segerman B."/>
            <person name="Shin H."/>
            <person name="Siddiqui A."/>
            <person name="Sterky F."/>
            <person name="Terry A."/>
            <person name="Tsai C.J."/>
            <person name="Uberbacher E."/>
            <person name="Unneberg P."/>
            <person name="Vahala J."/>
            <person name="Wall K."/>
            <person name="Wessler S."/>
            <person name="Yang G."/>
            <person name="Yin T."/>
            <person name="Douglas C."/>
            <person name="Marra M."/>
            <person name="Sandberg G."/>
            <person name="Van de Peer Y."/>
            <person name="Rokhsar D."/>
        </authorList>
    </citation>
    <scope>NUCLEOTIDE SEQUENCE [LARGE SCALE GENOMIC DNA]</scope>
    <source>
        <strain evidence="2">cv. Nisqually</strain>
    </source>
</reference>
<keyword evidence="2" id="KW-1185">Reference proteome</keyword>
<gene>
    <name evidence="1" type="ORF">POPTR_003G203701v4</name>
</gene>
<evidence type="ECO:0000313" key="2">
    <source>
        <dbReference type="Proteomes" id="UP000006729"/>
    </source>
</evidence>
<evidence type="ECO:0000313" key="1">
    <source>
        <dbReference type="EMBL" id="KAI9398617.1"/>
    </source>
</evidence>
<dbReference type="EMBL" id="CM009292">
    <property type="protein sequence ID" value="KAI9398617.1"/>
    <property type="molecule type" value="Genomic_DNA"/>
</dbReference>
<comment type="caution">
    <text evidence="1">The sequence shown here is derived from an EMBL/GenBank/DDBJ whole genome shotgun (WGS) entry which is preliminary data.</text>
</comment>
<accession>A0ACC0TAP0</accession>